<name>A0A9D2M708_9FIRM</name>
<protein>
    <submittedName>
        <fullName evidence="2">CarD family transcriptional regulator</fullName>
    </submittedName>
</protein>
<accession>A0A9D2M708</accession>
<dbReference type="InterPro" id="IPR042215">
    <property type="entry name" value="CarD-like_C"/>
</dbReference>
<sequence>MYQKGDIVIYGAHGICRVEEVAPLKMRIATEHRLYYTLRAYYQQELVIYAPVDGAAIVIRPPLTKAEAEAVIADLPGIEPLTVQDEKKREADYRAVLHGCDCRAIAALLKTLRARRVQRAKQGRHPTGLDERYTHLAEEQLYGELGYVLGIPRAEAPAYVRRQLGLDEADAS</sequence>
<gene>
    <name evidence="2" type="ORF">H9945_05785</name>
</gene>
<reference evidence="2" key="1">
    <citation type="journal article" date="2021" name="PeerJ">
        <title>Extensive microbial diversity within the chicken gut microbiome revealed by metagenomics and culture.</title>
        <authorList>
            <person name="Gilroy R."/>
            <person name="Ravi A."/>
            <person name="Getino M."/>
            <person name="Pursley I."/>
            <person name="Horton D.L."/>
            <person name="Alikhan N.F."/>
            <person name="Baker D."/>
            <person name="Gharbi K."/>
            <person name="Hall N."/>
            <person name="Watson M."/>
            <person name="Adriaenssens E.M."/>
            <person name="Foster-Nyarko E."/>
            <person name="Jarju S."/>
            <person name="Secka A."/>
            <person name="Antonio M."/>
            <person name="Oren A."/>
            <person name="Chaudhuri R.R."/>
            <person name="La Ragione R."/>
            <person name="Hildebrand F."/>
            <person name="Pallen M.J."/>
        </authorList>
    </citation>
    <scope>NUCLEOTIDE SEQUENCE</scope>
    <source>
        <strain evidence="2">ChiBcec8-13705</strain>
    </source>
</reference>
<dbReference type="Gene3D" id="2.40.10.170">
    <property type="match status" value="1"/>
</dbReference>
<dbReference type="Proteomes" id="UP000886803">
    <property type="component" value="Unassembled WGS sequence"/>
</dbReference>
<proteinExistence type="predicted"/>
<organism evidence="2 3">
    <name type="scientific">Candidatus Gemmiger avicola</name>
    <dbReference type="NCBI Taxonomy" id="2838605"/>
    <lineage>
        <taxon>Bacteria</taxon>
        <taxon>Bacillati</taxon>
        <taxon>Bacillota</taxon>
        <taxon>Clostridia</taxon>
        <taxon>Eubacteriales</taxon>
        <taxon>Gemmiger</taxon>
    </lineage>
</organism>
<dbReference type="Gene3D" id="1.20.58.1290">
    <property type="entry name" value="CarD-like, C-terminal domain"/>
    <property type="match status" value="1"/>
</dbReference>
<dbReference type="Pfam" id="PF02559">
    <property type="entry name" value="CarD_TRCF_RID"/>
    <property type="match status" value="1"/>
</dbReference>
<dbReference type="SMART" id="SM01058">
    <property type="entry name" value="CarD_TRCF"/>
    <property type="match status" value="1"/>
</dbReference>
<evidence type="ECO:0000259" key="1">
    <source>
        <dbReference type="SMART" id="SM01058"/>
    </source>
</evidence>
<feature type="domain" description="CarD-like/TRCF RNAP-interacting" evidence="1">
    <location>
        <begin position="1"/>
        <end position="113"/>
    </location>
</feature>
<comment type="caution">
    <text evidence="2">The sequence shown here is derived from an EMBL/GenBank/DDBJ whole genome shotgun (WGS) entry which is preliminary data.</text>
</comment>
<dbReference type="EMBL" id="DWYG01000092">
    <property type="protein sequence ID" value="HJB41995.1"/>
    <property type="molecule type" value="Genomic_DNA"/>
</dbReference>
<dbReference type="AlphaFoldDB" id="A0A9D2M708"/>
<dbReference type="InterPro" id="IPR036101">
    <property type="entry name" value="CarD-like/TRCF_RID_sf"/>
</dbReference>
<evidence type="ECO:0000313" key="3">
    <source>
        <dbReference type="Proteomes" id="UP000886803"/>
    </source>
</evidence>
<reference evidence="2" key="2">
    <citation type="submission" date="2021-04" db="EMBL/GenBank/DDBJ databases">
        <authorList>
            <person name="Gilroy R."/>
        </authorList>
    </citation>
    <scope>NUCLEOTIDE SEQUENCE</scope>
    <source>
        <strain evidence="2">ChiBcec8-13705</strain>
    </source>
</reference>
<dbReference type="InterPro" id="IPR003711">
    <property type="entry name" value="CarD-like/TRCF_RID"/>
</dbReference>
<dbReference type="SUPFAM" id="SSF141259">
    <property type="entry name" value="CarD-like"/>
    <property type="match status" value="1"/>
</dbReference>
<evidence type="ECO:0000313" key="2">
    <source>
        <dbReference type="EMBL" id="HJB41995.1"/>
    </source>
</evidence>